<dbReference type="InterPro" id="IPR054727">
    <property type="entry name" value="BICC1_KH"/>
</dbReference>
<dbReference type="SUPFAM" id="SSF54791">
    <property type="entry name" value="Eukaryotic type KH-domain (KH-domain type I)"/>
    <property type="match status" value="1"/>
</dbReference>
<evidence type="ECO:0000313" key="2">
    <source>
        <dbReference type="EMBL" id="CAD7660256.1"/>
    </source>
</evidence>
<feature type="domain" description="Protein bicaudal C homolog 1 KH-like" evidence="1">
    <location>
        <begin position="264"/>
        <end position="333"/>
    </location>
</feature>
<dbReference type="Proteomes" id="UP000728032">
    <property type="component" value="Unassembled WGS sequence"/>
</dbReference>
<accession>A0A7R9MHD9</accession>
<keyword evidence="3" id="KW-1185">Reference proteome</keyword>
<dbReference type="CDD" id="cd00105">
    <property type="entry name" value="KH-I"/>
    <property type="match status" value="1"/>
</dbReference>
<dbReference type="EMBL" id="OC934538">
    <property type="protein sequence ID" value="CAD7660256.1"/>
    <property type="molecule type" value="Genomic_DNA"/>
</dbReference>
<protein>
    <recommendedName>
        <fullName evidence="1">Protein bicaudal C homolog 1 KH-like domain-containing protein</fullName>
    </recommendedName>
</protein>
<reference evidence="2" key="1">
    <citation type="submission" date="2020-11" db="EMBL/GenBank/DDBJ databases">
        <authorList>
            <person name="Tran Van P."/>
        </authorList>
    </citation>
    <scope>NUCLEOTIDE SEQUENCE</scope>
</reference>
<organism evidence="2">
    <name type="scientific">Oppiella nova</name>
    <dbReference type="NCBI Taxonomy" id="334625"/>
    <lineage>
        <taxon>Eukaryota</taxon>
        <taxon>Metazoa</taxon>
        <taxon>Ecdysozoa</taxon>
        <taxon>Arthropoda</taxon>
        <taxon>Chelicerata</taxon>
        <taxon>Arachnida</taxon>
        <taxon>Acari</taxon>
        <taxon>Acariformes</taxon>
        <taxon>Sarcoptiformes</taxon>
        <taxon>Oribatida</taxon>
        <taxon>Brachypylina</taxon>
        <taxon>Oppioidea</taxon>
        <taxon>Oppiidae</taxon>
        <taxon>Oppiella</taxon>
    </lineage>
</organism>
<dbReference type="GO" id="GO:0003723">
    <property type="term" value="F:RNA binding"/>
    <property type="evidence" value="ECO:0007669"/>
    <property type="project" value="InterPro"/>
</dbReference>
<dbReference type="AlphaFoldDB" id="A0A7R9MHD9"/>
<dbReference type="EMBL" id="CAJPVJ010019713">
    <property type="protein sequence ID" value="CAG2177394.1"/>
    <property type="molecule type" value="Genomic_DNA"/>
</dbReference>
<proteinExistence type="predicted"/>
<evidence type="ECO:0000259" key="1">
    <source>
        <dbReference type="Pfam" id="PF22985"/>
    </source>
</evidence>
<evidence type="ECO:0000313" key="3">
    <source>
        <dbReference type="Proteomes" id="UP000728032"/>
    </source>
</evidence>
<sequence length="334" mass="37973">MSSFPTNGDQLNGFEEILRRYAMDAYESKVDLLMDVSPEDKLFLLQYCRLDLQRIRNFHNTDLKIAPTGAHSTGGYHSDLSPVNIFGYSQDVLESYRELRQLLPISVGLDLHLSPNLPSHTVDRMSRDMVDIRCQYEAEEISISRPHSPFVTSAPMTRLSVYIRIVTRRADRLEPVIDAIRRYAAHKGVGEIGRVVQTRIDVPCNRPEIVGRGHCLLDPIANHTGTQIHHHREGYINNMTITGQRLEAVMAARKEISDRFVLELEFEVTAADSKALQVSGGRQLERICRQFGVHILMKPGLNHNRRVVVIRGTDRAVSQLFDARQEIVNLMNNP</sequence>
<gene>
    <name evidence="2" type="ORF">ONB1V03_LOCUS16826</name>
</gene>
<dbReference type="Pfam" id="PF22985">
    <property type="entry name" value="KH_BICC1"/>
    <property type="match status" value="1"/>
</dbReference>
<dbReference type="InterPro" id="IPR036612">
    <property type="entry name" value="KH_dom_type_1_sf"/>
</dbReference>
<name>A0A7R9MHD9_9ACAR</name>